<name>A0A2H1JIE7_9MICO</name>
<comment type="similarity">
    <text evidence="1">Belongs to the AB hydrolase superfamily.</text>
</comment>
<proteinExistence type="inferred from homology"/>
<organism evidence="2 3">
    <name type="scientific">Brevibacterium casei CIP 102111</name>
    <dbReference type="NCBI Taxonomy" id="1255625"/>
    <lineage>
        <taxon>Bacteria</taxon>
        <taxon>Bacillati</taxon>
        <taxon>Actinomycetota</taxon>
        <taxon>Actinomycetes</taxon>
        <taxon>Micrococcales</taxon>
        <taxon>Brevibacteriaceae</taxon>
        <taxon>Brevibacterium</taxon>
    </lineage>
</organism>
<dbReference type="GO" id="GO:0016787">
    <property type="term" value="F:hydrolase activity"/>
    <property type="evidence" value="ECO:0007669"/>
    <property type="project" value="UniProtKB-KW"/>
</dbReference>
<dbReference type="PANTHER" id="PTHR22946">
    <property type="entry name" value="DIENELACTONE HYDROLASE DOMAIN-CONTAINING PROTEIN-RELATED"/>
    <property type="match status" value="1"/>
</dbReference>
<dbReference type="InterPro" id="IPR029058">
    <property type="entry name" value="AB_hydrolase_fold"/>
</dbReference>
<evidence type="ECO:0000313" key="2">
    <source>
        <dbReference type="EMBL" id="SMX87295.1"/>
    </source>
</evidence>
<dbReference type="Gene3D" id="3.40.50.1820">
    <property type="entry name" value="alpha/beta hydrolase"/>
    <property type="match status" value="1"/>
</dbReference>
<dbReference type="SUPFAM" id="SSF53474">
    <property type="entry name" value="alpha/beta-Hydrolases"/>
    <property type="match status" value="1"/>
</dbReference>
<accession>A0A2H1JIE7</accession>
<dbReference type="AlphaFoldDB" id="A0A2H1JIE7"/>
<dbReference type="Proteomes" id="UP000234333">
    <property type="component" value="Unassembled WGS sequence"/>
</dbReference>
<sequence>MTGELLKGRKPYVVAEPDAQTDPHAELDAHWRAMPVQRLLDGGVLYGDVLRLRAATDEGAGWDETLEHLGEVQLDRGREASARGNDLTAIRAYRAAAADFLFAQMPVPDGRRKRGLYAQARAALTAITEIPGSGLSRVEASFGDGALVGWLRTPVDPLASVIVFGGQSGWGATYYRMSDALAARGIATLMAEGPGQGESRLVSGIHLDGDVPAAFSRFVDVLDTHPDLAGAPIGIWGNSLGGTFAALTAAADHRITATVVNGGFAMPRLLPFRTFREQAAAMLGSDDEAALEANFARLAVDPRSQTIAGSLLVVHGGADPIVEKDDQTPFLDACDDALLVEWPGGDHTIYNDSDERTDVVADWLADRLVQPVSGDE</sequence>
<keyword evidence="2" id="KW-0378">Hydrolase</keyword>
<dbReference type="Gene3D" id="1.20.1440.110">
    <property type="entry name" value="acylaminoacyl peptidase"/>
    <property type="match status" value="1"/>
</dbReference>
<dbReference type="RefSeq" id="WP_131248592.1">
    <property type="nucleotide sequence ID" value="NZ_FXZC01000004.1"/>
</dbReference>
<evidence type="ECO:0000313" key="3">
    <source>
        <dbReference type="Proteomes" id="UP000234333"/>
    </source>
</evidence>
<reference evidence="2 3" key="1">
    <citation type="submission" date="2017-03" db="EMBL/GenBank/DDBJ databases">
        <authorList>
            <person name="Afonso C.L."/>
            <person name="Miller P.J."/>
            <person name="Scott M.A."/>
            <person name="Spackman E."/>
            <person name="Goraichik I."/>
            <person name="Dimitrov K.M."/>
            <person name="Suarez D.L."/>
            <person name="Swayne D.E."/>
        </authorList>
    </citation>
    <scope>NUCLEOTIDE SEQUENCE [LARGE SCALE GENOMIC DNA]</scope>
    <source>
        <strain evidence="2 3">CIP 102111</strain>
    </source>
</reference>
<evidence type="ECO:0000256" key="1">
    <source>
        <dbReference type="ARBA" id="ARBA00008645"/>
    </source>
</evidence>
<dbReference type="InterPro" id="IPR050261">
    <property type="entry name" value="FrsA_esterase"/>
</dbReference>
<dbReference type="GeneID" id="99774916"/>
<protein>
    <submittedName>
        <fullName evidence="2">Lysophospholipase, alpha-beta hydrolase superfamily</fullName>
    </submittedName>
</protein>
<dbReference type="EMBL" id="FXZC01000004">
    <property type="protein sequence ID" value="SMX87295.1"/>
    <property type="molecule type" value="Genomic_DNA"/>
</dbReference>
<dbReference type="PANTHER" id="PTHR22946:SF12">
    <property type="entry name" value="CONIDIAL PIGMENT BIOSYNTHESIS PROTEIN AYG1 (AFU_ORTHOLOGUE AFUA_2G17550)"/>
    <property type="match status" value="1"/>
</dbReference>
<gene>
    <name evidence="2" type="ORF">BC102111_02303</name>
</gene>